<evidence type="ECO:0000256" key="2">
    <source>
        <dbReference type="SAM" id="Phobius"/>
    </source>
</evidence>
<dbReference type="EMBL" id="LDJX01000004">
    <property type="protein sequence ID" value="KPM31736.1"/>
    <property type="molecule type" value="Genomic_DNA"/>
</dbReference>
<keyword evidence="4" id="KW-1185">Reference proteome</keyword>
<proteinExistence type="predicted"/>
<dbReference type="STRING" id="1300341.I595_2231"/>
<dbReference type="AlphaFoldDB" id="A0A0P7AV14"/>
<organism evidence="3 4">
    <name type="scientific">Croceitalea dokdonensis DOKDO 023</name>
    <dbReference type="NCBI Taxonomy" id="1300341"/>
    <lineage>
        <taxon>Bacteria</taxon>
        <taxon>Pseudomonadati</taxon>
        <taxon>Bacteroidota</taxon>
        <taxon>Flavobacteriia</taxon>
        <taxon>Flavobacteriales</taxon>
        <taxon>Flavobacteriaceae</taxon>
        <taxon>Croceitalea</taxon>
    </lineage>
</organism>
<gene>
    <name evidence="3" type="ORF">I595_2231</name>
</gene>
<keyword evidence="2" id="KW-0812">Transmembrane</keyword>
<evidence type="ECO:0000256" key="1">
    <source>
        <dbReference type="SAM" id="Coils"/>
    </source>
</evidence>
<feature type="transmembrane region" description="Helical" evidence="2">
    <location>
        <begin position="6"/>
        <end position="22"/>
    </location>
</feature>
<keyword evidence="2" id="KW-0472">Membrane</keyword>
<accession>A0A0P7AV14</accession>
<keyword evidence="2" id="KW-1133">Transmembrane helix</keyword>
<name>A0A0P7AV14_9FLAO</name>
<comment type="caution">
    <text evidence="3">The sequence shown here is derived from an EMBL/GenBank/DDBJ whole genome shotgun (WGS) entry which is preliminary data.</text>
</comment>
<feature type="coiled-coil region" evidence="1">
    <location>
        <begin position="76"/>
        <end position="103"/>
    </location>
</feature>
<evidence type="ECO:0000313" key="4">
    <source>
        <dbReference type="Proteomes" id="UP000050280"/>
    </source>
</evidence>
<reference evidence="3 4" key="1">
    <citation type="submission" date="2015-09" db="EMBL/GenBank/DDBJ databases">
        <title>Genome sequence of the marine flavobacterium Croceitalea dokdonensis DOKDO 023 that contains proton- and sodium-pumping rhodopsins.</title>
        <authorList>
            <person name="Kwon S.-K."/>
            <person name="Lee H.K."/>
            <person name="Kwak M.-J."/>
            <person name="Kim J.F."/>
        </authorList>
    </citation>
    <scope>NUCLEOTIDE SEQUENCE [LARGE SCALE GENOMIC DNA]</scope>
    <source>
        <strain evidence="3 4">DOKDO 023</strain>
    </source>
</reference>
<evidence type="ECO:0000313" key="3">
    <source>
        <dbReference type="EMBL" id="KPM31736.1"/>
    </source>
</evidence>
<dbReference type="Proteomes" id="UP000050280">
    <property type="component" value="Unassembled WGS sequence"/>
</dbReference>
<keyword evidence="1" id="KW-0175">Coiled coil</keyword>
<sequence>MKWLGIAASIVVLLGVILFVFLQNQEPQRDIQNEVVEVNTAEKKTISLGDLSPQLKKVEQYYVANINYELSKLEISEENKEMVDAYLKRLDDLDKEYEALNSELNDLGPNDQTIEAAITNLELRLQLLIKLKSKLNQLKSSKNEQESTAVM</sequence>
<protein>
    <submittedName>
        <fullName evidence="3">Uncharacterized protein</fullName>
    </submittedName>
</protein>